<protein>
    <submittedName>
        <fullName evidence="7">JAB domain-containing protein</fullName>
    </submittedName>
</protein>
<evidence type="ECO:0000313" key="7">
    <source>
        <dbReference type="EMBL" id="MDO9708062.1"/>
    </source>
</evidence>
<dbReference type="EMBL" id="JAUTWS010000005">
    <property type="protein sequence ID" value="MDO9708062.1"/>
    <property type="molecule type" value="Genomic_DNA"/>
</dbReference>
<dbReference type="RefSeq" id="WP_305102929.1">
    <property type="nucleotide sequence ID" value="NZ_JAUTWS010000005.1"/>
</dbReference>
<evidence type="ECO:0000313" key="8">
    <source>
        <dbReference type="Proteomes" id="UP001243009"/>
    </source>
</evidence>
<evidence type="ECO:0000256" key="3">
    <source>
        <dbReference type="ARBA" id="ARBA00022801"/>
    </source>
</evidence>
<keyword evidence="8" id="KW-1185">Reference proteome</keyword>
<keyword evidence="4" id="KW-0862">Zinc</keyword>
<evidence type="ECO:0000259" key="6">
    <source>
        <dbReference type="PROSITE" id="PS50249"/>
    </source>
</evidence>
<dbReference type="CDD" id="cd08071">
    <property type="entry name" value="MPN_DUF2466"/>
    <property type="match status" value="1"/>
</dbReference>
<keyword evidence="5" id="KW-0482">Metalloprotease</keyword>
<evidence type="ECO:0000256" key="2">
    <source>
        <dbReference type="ARBA" id="ARBA00022723"/>
    </source>
</evidence>
<dbReference type="InterPro" id="IPR020891">
    <property type="entry name" value="UPF0758_CS"/>
</dbReference>
<dbReference type="Proteomes" id="UP001243009">
    <property type="component" value="Unassembled WGS sequence"/>
</dbReference>
<keyword evidence="1" id="KW-0645">Protease</keyword>
<organism evidence="7 8">
    <name type="scientific">Paracraurococcus lichenis</name>
    <dbReference type="NCBI Taxonomy" id="3064888"/>
    <lineage>
        <taxon>Bacteria</taxon>
        <taxon>Pseudomonadati</taxon>
        <taxon>Pseudomonadota</taxon>
        <taxon>Alphaproteobacteria</taxon>
        <taxon>Acetobacterales</taxon>
        <taxon>Roseomonadaceae</taxon>
        <taxon>Paracraurococcus</taxon>
    </lineage>
</organism>
<dbReference type="InterPro" id="IPR037518">
    <property type="entry name" value="MPN"/>
</dbReference>
<evidence type="ECO:0000256" key="1">
    <source>
        <dbReference type="ARBA" id="ARBA00022670"/>
    </source>
</evidence>
<reference evidence="7 8" key="1">
    <citation type="submission" date="2023-08" db="EMBL/GenBank/DDBJ databases">
        <title>The draft genome sequence of Paracraurococcus sp. LOR1-02.</title>
        <authorList>
            <person name="Kingkaew E."/>
            <person name="Tanasupawat S."/>
        </authorList>
    </citation>
    <scope>NUCLEOTIDE SEQUENCE [LARGE SCALE GENOMIC DNA]</scope>
    <source>
        <strain evidence="7 8">LOR1-02</strain>
    </source>
</reference>
<accession>A0ABT9DVZ3</accession>
<dbReference type="PROSITE" id="PS01302">
    <property type="entry name" value="UPF0758"/>
    <property type="match status" value="1"/>
</dbReference>
<feature type="domain" description="MPN" evidence="6">
    <location>
        <begin position="87"/>
        <end position="209"/>
    </location>
</feature>
<dbReference type="PANTHER" id="PTHR30471">
    <property type="entry name" value="DNA REPAIR PROTEIN RADC"/>
    <property type="match status" value="1"/>
</dbReference>
<name>A0ABT9DVZ3_9PROT</name>
<gene>
    <name evidence="7" type="ORF">Q7A36_06900</name>
</gene>
<sequence length="211" mass="22514">MQPDFIEQIGDRDALFGLLSQVMPWAQASAAVAALLSHYGSLTEALAAPEAELAAIAELGPSAAGVLKVTHAAALRLVSAPLKQGPVLGRWRDLEAYLMAAMAREPLEQARALFLDTRNRLIADEVIARGGPRGVNPDHRALAHRAVQLHATALILAHNHPSGDPMPSPEDIDYTRQLRDVLATLGVVLHDHVVVARGGIVSLRQLGVIGR</sequence>
<keyword evidence="2" id="KW-0479">Metal-binding</keyword>
<dbReference type="Gene3D" id="3.40.140.10">
    <property type="entry name" value="Cytidine Deaminase, domain 2"/>
    <property type="match status" value="1"/>
</dbReference>
<dbReference type="Pfam" id="PF04002">
    <property type="entry name" value="RadC"/>
    <property type="match status" value="1"/>
</dbReference>
<comment type="caution">
    <text evidence="7">The sequence shown here is derived from an EMBL/GenBank/DDBJ whole genome shotgun (WGS) entry which is preliminary data.</text>
</comment>
<evidence type="ECO:0000256" key="4">
    <source>
        <dbReference type="ARBA" id="ARBA00022833"/>
    </source>
</evidence>
<dbReference type="SUPFAM" id="SSF102712">
    <property type="entry name" value="JAB1/MPN domain"/>
    <property type="match status" value="1"/>
</dbReference>
<dbReference type="PANTHER" id="PTHR30471:SF3">
    <property type="entry name" value="UPF0758 PROTEIN YEES-RELATED"/>
    <property type="match status" value="1"/>
</dbReference>
<dbReference type="PROSITE" id="PS50249">
    <property type="entry name" value="MPN"/>
    <property type="match status" value="1"/>
</dbReference>
<evidence type="ECO:0000256" key="5">
    <source>
        <dbReference type="ARBA" id="ARBA00023049"/>
    </source>
</evidence>
<proteinExistence type="predicted"/>
<dbReference type="InterPro" id="IPR001405">
    <property type="entry name" value="UPF0758"/>
</dbReference>
<keyword evidence="3" id="KW-0378">Hydrolase</keyword>
<dbReference type="InterPro" id="IPR025657">
    <property type="entry name" value="RadC_JAB"/>
</dbReference>